<proteinExistence type="predicted"/>
<accession>A0ABS8WUI7</accession>
<gene>
    <name evidence="1" type="ORF">HAX54_007109</name>
</gene>
<evidence type="ECO:0000313" key="2">
    <source>
        <dbReference type="Proteomes" id="UP000823775"/>
    </source>
</evidence>
<sequence length="78" mass="8626">VAKFLLEKVARTELLHGYTWGDEGNGATSTKCLKSLNEKAKTMVWVPILVIKKQVKALGNMNMGIKVETMSIHLIGEI</sequence>
<protein>
    <submittedName>
        <fullName evidence="1">Uncharacterized protein</fullName>
    </submittedName>
</protein>
<organism evidence="1 2">
    <name type="scientific">Datura stramonium</name>
    <name type="common">Jimsonweed</name>
    <name type="synonym">Common thornapple</name>
    <dbReference type="NCBI Taxonomy" id="4076"/>
    <lineage>
        <taxon>Eukaryota</taxon>
        <taxon>Viridiplantae</taxon>
        <taxon>Streptophyta</taxon>
        <taxon>Embryophyta</taxon>
        <taxon>Tracheophyta</taxon>
        <taxon>Spermatophyta</taxon>
        <taxon>Magnoliopsida</taxon>
        <taxon>eudicotyledons</taxon>
        <taxon>Gunneridae</taxon>
        <taxon>Pentapetalae</taxon>
        <taxon>asterids</taxon>
        <taxon>lamiids</taxon>
        <taxon>Solanales</taxon>
        <taxon>Solanaceae</taxon>
        <taxon>Solanoideae</taxon>
        <taxon>Datureae</taxon>
        <taxon>Datura</taxon>
    </lineage>
</organism>
<evidence type="ECO:0000313" key="1">
    <source>
        <dbReference type="EMBL" id="MCE3216604.1"/>
    </source>
</evidence>
<keyword evidence="2" id="KW-1185">Reference proteome</keyword>
<dbReference type="EMBL" id="JACEIK010013642">
    <property type="protein sequence ID" value="MCE3216604.1"/>
    <property type="molecule type" value="Genomic_DNA"/>
</dbReference>
<reference evidence="1 2" key="1">
    <citation type="journal article" date="2021" name="BMC Genomics">
        <title>Datura genome reveals duplications of psychoactive alkaloid biosynthetic genes and high mutation rate following tissue culture.</title>
        <authorList>
            <person name="Rajewski A."/>
            <person name="Carter-House D."/>
            <person name="Stajich J."/>
            <person name="Litt A."/>
        </authorList>
    </citation>
    <scope>NUCLEOTIDE SEQUENCE [LARGE SCALE GENOMIC DNA]</scope>
    <source>
        <strain evidence="1">AR-01</strain>
    </source>
</reference>
<comment type="caution">
    <text evidence="1">The sequence shown here is derived from an EMBL/GenBank/DDBJ whole genome shotgun (WGS) entry which is preliminary data.</text>
</comment>
<dbReference type="Proteomes" id="UP000823775">
    <property type="component" value="Unassembled WGS sequence"/>
</dbReference>
<feature type="non-terminal residue" evidence="1">
    <location>
        <position position="1"/>
    </location>
</feature>
<feature type="non-terminal residue" evidence="1">
    <location>
        <position position="78"/>
    </location>
</feature>
<name>A0ABS8WUI7_DATST</name>